<evidence type="ECO:0000256" key="1">
    <source>
        <dbReference type="ARBA" id="ARBA00001938"/>
    </source>
</evidence>
<dbReference type="GO" id="GO:0016407">
    <property type="term" value="F:acetyltransferase activity"/>
    <property type="evidence" value="ECO:0007669"/>
    <property type="project" value="TreeGrafter"/>
</dbReference>
<sequence>MGVHIIKMPDIGEGIAEVELVEWHVKPGDVVAEDQVLADVMTDKATVQVPSPVDGKVLTLGGEVGEIMAVGAELIHLEVEGEGNAHHAKARAQRADAPKQDDATVREAQPTARAADADADTGTPSSAAVQATTDAEREQDRDGAARTATPAGPARPNGGRPLASPAVRKRAWEMGVELQFVPGTGPAGQITHIDLDRYLERSAKGSPVAGGMAYARRDGEEQIKVIGLRRKIAEKMQESKRRIPHFSYVEEVDVTEVETLRARLNEQWGAERGKLTLLPFLARAMVLALREFPQVNARYDDEAGVITRYGAVHMGIAAQTQSGLMVPVLQHAETLDLWAAGAEISRLAEAVRQGKAARDELSGSTITLSSLGALGGIVSTPVINYPEVAIIGVNRIVERPMIVGGAVVARKMMNLSSSFDHRVVDGMDAAQFVQRIRNCLECPALLFVE</sequence>
<dbReference type="Proteomes" id="UP000580517">
    <property type="component" value="Unassembled WGS sequence"/>
</dbReference>
<comment type="subunit">
    <text evidence="3">Forms a 24-polypeptide structural core with octahedral symmetry.</text>
</comment>
<dbReference type="Gene3D" id="2.40.50.100">
    <property type="match status" value="1"/>
</dbReference>
<feature type="compositionally biased region" description="Basic and acidic residues" evidence="8">
    <location>
        <begin position="93"/>
        <end position="105"/>
    </location>
</feature>
<keyword evidence="6 7" id="KW-0012">Acyltransferase</keyword>
<feature type="compositionally biased region" description="Low complexity" evidence="8">
    <location>
        <begin position="145"/>
        <end position="161"/>
    </location>
</feature>
<dbReference type="InterPro" id="IPR023213">
    <property type="entry name" value="CAT-like_dom_sf"/>
</dbReference>
<dbReference type="SUPFAM" id="SSF51230">
    <property type="entry name" value="Single hybrid motif"/>
    <property type="match status" value="1"/>
</dbReference>
<accession>A0A853F7H7</accession>
<dbReference type="Pfam" id="PF00198">
    <property type="entry name" value="2-oxoacid_dh"/>
    <property type="match status" value="1"/>
</dbReference>
<feature type="domain" description="Peripheral subunit-binding (PSBD)" evidence="10">
    <location>
        <begin position="162"/>
        <end position="199"/>
    </location>
</feature>
<dbReference type="InterPro" id="IPR003016">
    <property type="entry name" value="2-oxoA_DH_lipoyl-BS"/>
</dbReference>
<dbReference type="OrthoDB" id="9805770at2"/>
<dbReference type="PROSITE" id="PS51826">
    <property type="entry name" value="PSBD"/>
    <property type="match status" value="1"/>
</dbReference>
<protein>
    <recommendedName>
        <fullName evidence="7">Dihydrolipoamide acetyltransferase component of pyruvate dehydrogenase complex</fullName>
        <ecNumber evidence="7">2.3.1.-</ecNumber>
    </recommendedName>
</protein>
<gene>
    <name evidence="11" type="ORF">H0A68_06635</name>
</gene>
<evidence type="ECO:0000256" key="4">
    <source>
        <dbReference type="ARBA" id="ARBA00022679"/>
    </source>
</evidence>
<dbReference type="InterPro" id="IPR036625">
    <property type="entry name" value="E3-bd_dom_sf"/>
</dbReference>
<feature type="compositionally biased region" description="Basic and acidic residues" evidence="8">
    <location>
        <begin position="134"/>
        <end position="144"/>
    </location>
</feature>
<comment type="caution">
    <text evidence="11">The sequence shown here is derived from an EMBL/GenBank/DDBJ whole genome shotgun (WGS) entry which is preliminary data.</text>
</comment>
<feature type="compositionally biased region" description="Low complexity" evidence="8">
    <location>
        <begin position="108"/>
        <end position="128"/>
    </location>
</feature>
<keyword evidence="4 7" id="KW-0808">Transferase</keyword>
<dbReference type="Pfam" id="PF00364">
    <property type="entry name" value="Biotin_lipoyl"/>
    <property type="match status" value="1"/>
</dbReference>
<dbReference type="PROSITE" id="PS50968">
    <property type="entry name" value="BIOTINYL_LIPOYL"/>
    <property type="match status" value="1"/>
</dbReference>
<dbReference type="InterPro" id="IPR001078">
    <property type="entry name" value="2-oxoacid_DH_actylTfrase"/>
</dbReference>
<dbReference type="Gene3D" id="4.10.320.10">
    <property type="entry name" value="E3-binding domain"/>
    <property type="match status" value="1"/>
</dbReference>
<evidence type="ECO:0000259" key="10">
    <source>
        <dbReference type="PROSITE" id="PS51826"/>
    </source>
</evidence>
<dbReference type="InterPro" id="IPR000089">
    <property type="entry name" value="Biotin_lipoyl"/>
</dbReference>
<organism evidence="11 12">
    <name type="scientific">Allopusillimonas soli</name>
    <dbReference type="NCBI Taxonomy" id="659016"/>
    <lineage>
        <taxon>Bacteria</taxon>
        <taxon>Pseudomonadati</taxon>
        <taxon>Pseudomonadota</taxon>
        <taxon>Betaproteobacteria</taxon>
        <taxon>Burkholderiales</taxon>
        <taxon>Alcaligenaceae</taxon>
        <taxon>Allopusillimonas</taxon>
    </lineage>
</organism>
<dbReference type="GO" id="GO:0005737">
    <property type="term" value="C:cytoplasm"/>
    <property type="evidence" value="ECO:0007669"/>
    <property type="project" value="TreeGrafter"/>
</dbReference>
<dbReference type="SUPFAM" id="SSF47005">
    <property type="entry name" value="Peripheral subunit-binding domain of 2-oxo acid dehydrogenase complex"/>
    <property type="match status" value="1"/>
</dbReference>
<evidence type="ECO:0000256" key="3">
    <source>
        <dbReference type="ARBA" id="ARBA00011484"/>
    </source>
</evidence>
<feature type="domain" description="Lipoyl-binding" evidence="9">
    <location>
        <begin position="3"/>
        <end position="78"/>
    </location>
</feature>
<evidence type="ECO:0000256" key="2">
    <source>
        <dbReference type="ARBA" id="ARBA00007317"/>
    </source>
</evidence>
<evidence type="ECO:0000259" key="9">
    <source>
        <dbReference type="PROSITE" id="PS50968"/>
    </source>
</evidence>
<keyword evidence="5 7" id="KW-0450">Lipoyl</keyword>
<dbReference type="PANTHER" id="PTHR43178">
    <property type="entry name" value="DIHYDROLIPOAMIDE ACETYLTRANSFERASE COMPONENT OF PYRUVATE DEHYDROGENASE COMPLEX"/>
    <property type="match status" value="1"/>
</dbReference>
<dbReference type="GO" id="GO:0031405">
    <property type="term" value="F:lipoic acid binding"/>
    <property type="evidence" value="ECO:0007669"/>
    <property type="project" value="TreeGrafter"/>
</dbReference>
<dbReference type="AlphaFoldDB" id="A0A853F7H7"/>
<evidence type="ECO:0000313" key="11">
    <source>
        <dbReference type="EMBL" id="NYT36545.1"/>
    </source>
</evidence>
<evidence type="ECO:0000256" key="5">
    <source>
        <dbReference type="ARBA" id="ARBA00022823"/>
    </source>
</evidence>
<dbReference type="PANTHER" id="PTHR43178:SF5">
    <property type="entry name" value="LIPOAMIDE ACYLTRANSFERASE COMPONENT OF BRANCHED-CHAIN ALPHA-KETO ACID DEHYDROGENASE COMPLEX, MITOCHONDRIAL"/>
    <property type="match status" value="1"/>
</dbReference>
<evidence type="ECO:0000256" key="7">
    <source>
        <dbReference type="RuleBase" id="RU003423"/>
    </source>
</evidence>
<comment type="cofactor">
    <cofactor evidence="1 7">
        <name>(R)-lipoate</name>
        <dbReference type="ChEBI" id="CHEBI:83088"/>
    </cofactor>
</comment>
<keyword evidence="12" id="KW-1185">Reference proteome</keyword>
<dbReference type="PROSITE" id="PS00189">
    <property type="entry name" value="LIPOYL"/>
    <property type="match status" value="1"/>
</dbReference>
<dbReference type="InterPro" id="IPR004167">
    <property type="entry name" value="PSBD"/>
</dbReference>
<dbReference type="Gene3D" id="3.30.559.10">
    <property type="entry name" value="Chloramphenicol acetyltransferase-like domain"/>
    <property type="match status" value="1"/>
</dbReference>
<dbReference type="Pfam" id="PF02817">
    <property type="entry name" value="E3_binding"/>
    <property type="match status" value="1"/>
</dbReference>
<dbReference type="RefSeq" id="WP_129968509.1">
    <property type="nucleotide sequence ID" value="NZ_JACCEW010000002.1"/>
</dbReference>
<name>A0A853F7H7_9BURK</name>
<proteinExistence type="inferred from homology"/>
<dbReference type="SUPFAM" id="SSF52777">
    <property type="entry name" value="CoA-dependent acyltransferases"/>
    <property type="match status" value="1"/>
</dbReference>
<comment type="similarity">
    <text evidence="2 7">Belongs to the 2-oxoacid dehydrogenase family.</text>
</comment>
<reference evidence="11 12" key="1">
    <citation type="submission" date="2020-07" db="EMBL/GenBank/DDBJ databases">
        <title>Taxonomic revisions and descriptions of new bacterial species based on genomic comparisons in the high-G+C-content subgroup of the family Alcaligenaceae.</title>
        <authorList>
            <person name="Szabo A."/>
            <person name="Felfoldi T."/>
        </authorList>
    </citation>
    <scope>NUCLEOTIDE SEQUENCE [LARGE SCALE GENOMIC DNA]</scope>
    <source>
        <strain evidence="11 12">DSM 25264</strain>
    </source>
</reference>
<evidence type="ECO:0000256" key="8">
    <source>
        <dbReference type="SAM" id="MobiDB-lite"/>
    </source>
</evidence>
<dbReference type="CDD" id="cd06849">
    <property type="entry name" value="lipoyl_domain"/>
    <property type="match status" value="1"/>
</dbReference>
<dbReference type="FunFam" id="3.30.559.10:FF:000007">
    <property type="entry name" value="Dihydrolipoamide acetyltransferase component of pyruvate dehydrogenase complex"/>
    <property type="match status" value="1"/>
</dbReference>
<dbReference type="InterPro" id="IPR011053">
    <property type="entry name" value="Single_hybrid_motif"/>
</dbReference>
<evidence type="ECO:0000313" key="12">
    <source>
        <dbReference type="Proteomes" id="UP000580517"/>
    </source>
</evidence>
<dbReference type="EC" id="2.3.1.-" evidence="7"/>
<dbReference type="EMBL" id="JACCEW010000002">
    <property type="protein sequence ID" value="NYT36545.1"/>
    <property type="molecule type" value="Genomic_DNA"/>
</dbReference>
<feature type="region of interest" description="Disordered" evidence="8">
    <location>
        <begin position="85"/>
        <end position="166"/>
    </location>
</feature>
<dbReference type="InterPro" id="IPR050743">
    <property type="entry name" value="2-oxoacid_DH_E2_comp"/>
</dbReference>
<evidence type="ECO:0000256" key="6">
    <source>
        <dbReference type="ARBA" id="ARBA00023315"/>
    </source>
</evidence>